<keyword evidence="5" id="KW-0812">Transmembrane</keyword>
<dbReference type="InterPro" id="IPR001633">
    <property type="entry name" value="EAL_dom"/>
</dbReference>
<evidence type="ECO:0000256" key="2">
    <source>
        <dbReference type="ARBA" id="ARBA00012282"/>
    </source>
</evidence>
<organism evidence="11 12">
    <name type="scientific">Pseudomonas nitroreducens</name>
    <dbReference type="NCBI Taxonomy" id="46680"/>
    <lineage>
        <taxon>Bacteria</taxon>
        <taxon>Pseudomonadati</taxon>
        <taxon>Pseudomonadota</taxon>
        <taxon>Gammaproteobacteria</taxon>
        <taxon>Pseudomonadales</taxon>
        <taxon>Pseudomonadaceae</taxon>
        <taxon>Pseudomonas</taxon>
    </lineage>
</organism>
<dbReference type="Pfam" id="PF00563">
    <property type="entry name" value="EAL"/>
    <property type="match status" value="1"/>
</dbReference>
<dbReference type="Proteomes" id="UP000307510">
    <property type="component" value="Unassembled WGS sequence"/>
</dbReference>
<dbReference type="CDD" id="cd01948">
    <property type="entry name" value="EAL"/>
    <property type="match status" value="1"/>
</dbReference>
<dbReference type="EC" id="3.1.4.52" evidence="2"/>
<evidence type="ECO:0000256" key="5">
    <source>
        <dbReference type="ARBA" id="ARBA00022692"/>
    </source>
</evidence>
<gene>
    <name evidence="11" type="ORF">FEA48_22295</name>
</gene>
<dbReference type="InterPro" id="IPR035919">
    <property type="entry name" value="EAL_sf"/>
</dbReference>
<evidence type="ECO:0000259" key="10">
    <source>
        <dbReference type="PROSITE" id="PS50883"/>
    </source>
</evidence>
<reference evidence="12" key="2">
    <citation type="submission" date="2019-06" db="EMBL/GenBank/DDBJ databases">
        <title>AzeR, a transcriptional regulator that responds to azelaic acid in Pseudomonas nitroreducens.</title>
        <authorList>
            <person name="Bez C."/>
            <person name="Javvadi S.G."/>
            <person name="Bertani I."/>
            <person name="Devescovi G."/>
            <person name="Studholme D.J."/>
            <person name="Geller A."/>
            <person name="Levy A."/>
            <person name="Venturi V."/>
        </authorList>
    </citation>
    <scope>NUCLEOTIDE SEQUENCE [LARGE SCALE GENOMIC DNA]</scope>
    <source>
        <strain evidence="12">DSM 9128</strain>
    </source>
</reference>
<evidence type="ECO:0000256" key="1">
    <source>
        <dbReference type="ARBA" id="ARBA00004651"/>
    </source>
</evidence>
<reference evidence="11 12" key="1">
    <citation type="submission" date="2019-05" db="EMBL/GenBank/DDBJ databases">
        <authorList>
            <person name="Moore K."/>
            <person name="O'Neill P."/>
            <person name="Farbos A."/>
            <person name="Studholme D.J."/>
        </authorList>
    </citation>
    <scope>NUCLEOTIDE SEQUENCE [LARGE SCALE GENOMIC DNA]</scope>
    <source>
        <strain evidence="11 12">DSM 9128</strain>
    </source>
</reference>
<evidence type="ECO:0000256" key="6">
    <source>
        <dbReference type="ARBA" id="ARBA00022801"/>
    </source>
</evidence>
<keyword evidence="7" id="KW-1133">Transmembrane helix</keyword>
<evidence type="ECO:0000256" key="8">
    <source>
        <dbReference type="ARBA" id="ARBA00023136"/>
    </source>
</evidence>
<sequence>MSRARIVRTGAIASLLGVALVLAGTSYLAWSLVVQHTGERLETLARLASQRADDTFAQAAATLRELNRSPLPPCSAEGIEQMRLLAIDTLAVKAVGYVEEEVFVCSSWGLVGRPAERWPEDFRTREGMGVSINVQPYVAPANPMLALRDAAFNLLIDPEHFLETSLAPGVSLALGTPAGHWLGTPAAGFAQVLTRIHNEPHTALRDGYLYARVNHGNWQTVAAVSREALIRDLWRELLMLTPLALLLSGLWCWVVARRVRAYLSPLAVLTRAVANDEFTAFYQPILDLRDGRCIGAEALVRWRRKDGSVAMPESFLPLAESSGLVESITAQVIATVCRDLGASLASGQLQHVSINLSALDVASGNFLPHLVEARQQAGIDPGSIWLEVTESCLLSIDAAHRTLAQSREAGHPIALDDFGTGYSSLQYLRRLPLDLLKIDRSFVQSLSAGAPCPVTDHTIAMARQLALLMVAEGIETDEQLQYLRQRGVQYGQGWLFGKAMPLNEFLAYVAGQTWLVAS</sequence>
<dbReference type="PANTHER" id="PTHR33121:SF79">
    <property type="entry name" value="CYCLIC DI-GMP PHOSPHODIESTERASE PDED-RELATED"/>
    <property type="match status" value="1"/>
</dbReference>
<proteinExistence type="predicted"/>
<dbReference type="Pfam" id="PF12792">
    <property type="entry name" value="CSS-motif"/>
    <property type="match status" value="1"/>
</dbReference>
<dbReference type="EMBL" id="VASG01000006">
    <property type="protein sequence ID" value="TLP71553.1"/>
    <property type="molecule type" value="Genomic_DNA"/>
</dbReference>
<evidence type="ECO:0000256" key="4">
    <source>
        <dbReference type="ARBA" id="ARBA00022636"/>
    </source>
</evidence>
<dbReference type="SMART" id="SM00052">
    <property type="entry name" value="EAL"/>
    <property type="match status" value="1"/>
</dbReference>
<dbReference type="PROSITE" id="PS50883">
    <property type="entry name" value="EAL"/>
    <property type="match status" value="1"/>
</dbReference>
<evidence type="ECO:0000256" key="3">
    <source>
        <dbReference type="ARBA" id="ARBA00022475"/>
    </source>
</evidence>
<evidence type="ECO:0000313" key="12">
    <source>
        <dbReference type="Proteomes" id="UP000307510"/>
    </source>
</evidence>
<comment type="subcellular location">
    <subcellularLocation>
        <location evidence="1">Cell membrane</location>
        <topology evidence="1">Multi-pass membrane protein</topology>
    </subcellularLocation>
</comment>
<keyword evidence="6" id="KW-0378">Hydrolase</keyword>
<dbReference type="SUPFAM" id="SSF141868">
    <property type="entry name" value="EAL domain-like"/>
    <property type="match status" value="1"/>
</dbReference>
<dbReference type="Gene3D" id="3.20.20.450">
    <property type="entry name" value="EAL domain"/>
    <property type="match status" value="1"/>
</dbReference>
<keyword evidence="8" id="KW-0472">Membrane</keyword>
<dbReference type="GO" id="GO:0071111">
    <property type="term" value="F:cyclic-guanylate-specific phosphodiesterase activity"/>
    <property type="evidence" value="ECO:0007669"/>
    <property type="project" value="UniProtKB-EC"/>
</dbReference>
<evidence type="ECO:0000313" key="11">
    <source>
        <dbReference type="EMBL" id="TLP71553.1"/>
    </source>
</evidence>
<dbReference type="AlphaFoldDB" id="A0A5R8ZYQ4"/>
<evidence type="ECO:0000256" key="9">
    <source>
        <dbReference type="ARBA" id="ARBA00034290"/>
    </source>
</evidence>
<comment type="caution">
    <text evidence="11">The sequence shown here is derived from an EMBL/GenBank/DDBJ whole genome shotgun (WGS) entry which is preliminary data.</text>
</comment>
<name>A0A5R8ZYQ4_PSENT</name>
<dbReference type="InterPro" id="IPR024744">
    <property type="entry name" value="CSS-motif_dom"/>
</dbReference>
<accession>A0A5R8ZYQ4</accession>
<keyword evidence="3" id="KW-1003">Cell membrane</keyword>
<feature type="domain" description="EAL" evidence="10">
    <location>
        <begin position="262"/>
        <end position="513"/>
    </location>
</feature>
<comment type="catalytic activity">
    <reaction evidence="9">
        <text>3',3'-c-di-GMP + H2O = 5'-phosphoguanylyl(3'-&gt;5')guanosine + H(+)</text>
        <dbReference type="Rhea" id="RHEA:24902"/>
        <dbReference type="ChEBI" id="CHEBI:15377"/>
        <dbReference type="ChEBI" id="CHEBI:15378"/>
        <dbReference type="ChEBI" id="CHEBI:58754"/>
        <dbReference type="ChEBI" id="CHEBI:58805"/>
        <dbReference type="EC" id="3.1.4.52"/>
    </reaction>
</comment>
<dbReference type="PANTHER" id="PTHR33121">
    <property type="entry name" value="CYCLIC DI-GMP PHOSPHODIESTERASE PDEF"/>
    <property type="match status" value="1"/>
</dbReference>
<dbReference type="InterPro" id="IPR050706">
    <property type="entry name" value="Cyclic-di-GMP_PDE-like"/>
</dbReference>
<evidence type="ECO:0000256" key="7">
    <source>
        <dbReference type="ARBA" id="ARBA00022989"/>
    </source>
</evidence>
<keyword evidence="4" id="KW-0973">c-di-GMP</keyword>
<dbReference type="RefSeq" id="WP_138215735.1">
    <property type="nucleotide sequence ID" value="NZ_VASG01000006.1"/>
</dbReference>
<dbReference type="GO" id="GO:0005886">
    <property type="term" value="C:plasma membrane"/>
    <property type="evidence" value="ECO:0007669"/>
    <property type="project" value="UniProtKB-SubCell"/>
</dbReference>
<protein>
    <recommendedName>
        <fullName evidence="2">cyclic-guanylate-specific phosphodiesterase</fullName>
        <ecNumber evidence="2">3.1.4.52</ecNumber>
    </recommendedName>
</protein>